<gene>
    <name evidence="1" type="ORF">GFH32_07475</name>
</gene>
<proteinExistence type="predicted"/>
<protein>
    <submittedName>
        <fullName evidence="1">Uncharacterized protein</fullName>
    </submittedName>
</protein>
<sequence>MAFIACCFTCLQPLKAQDEIKFTPVFRSSDVTAASASINVLKNKFKNQTIREGYFSKNVTRFLVIINPNKLDVQTLADKQVIKFNLQFEIYDLLADQIFHSFSTILGGVGKTEAQAFAVAVDRLNLANKNYDVEFKAAIKKINDYYAQNCSQILTRAESLLNAGEYTQAFAQIDLIPNIQDGGCIDRYNSIFARLWKIYNTHYCENQISKANLIWSTNPTIEGAQEAGRFLQGIDLNGNCKDSFQQLATGIREKLINDQFDEKEWRRMVLSGIVEIEKNKLEAIRDITSSYYNRLAGDTYLIIP</sequence>
<name>A0A5Q0Q9R5_9SPHI</name>
<reference evidence="1 2" key="1">
    <citation type="submission" date="2019-10" db="EMBL/GenBank/DDBJ databases">
        <authorList>
            <person name="Dong K."/>
        </authorList>
    </citation>
    <scope>NUCLEOTIDE SEQUENCE [LARGE SCALE GENOMIC DNA]</scope>
    <source>
        <strain evidence="2">dk4302</strain>
    </source>
</reference>
<evidence type="ECO:0000313" key="2">
    <source>
        <dbReference type="Proteomes" id="UP000326921"/>
    </source>
</evidence>
<dbReference type="Proteomes" id="UP000326921">
    <property type="component" value="Chromosome"/>
</dbReference>
<dbReference type="KEGG" id="sphe:GFH32_07475"/>
<dbReference type="AlphaFoldDB" id="A0A5Q0Q9R5"/>
<accession>A0A5Q0Q9R5</accession>
<organism evidence="1 2">
    <name type="scientific">Sphingobacterium zhuxiongii</name>
    <dbReference type="NCBI Taxonomy" id="2662364"/>
    <lineage>
        <taxon>Bacteria</taxon>
        <taxon>Pseudomonadati</taxon>
        <taxon>Bacteroidota</taxon>
        <taxon>Sphingobacteriia</taxon>
        <taxon>Sphingobacteriales</taxon>
        <taxon>Sphingobacteriaceae</taxon>
        <taxon>Sphingobacterium</taxon>
    </lineage>
</organism>
<evidence type="ECO:0000313" key="1">
    <source>
        <dbReference type="EMBL" id="QGA26176.1"/>
    </source>
</evidence>
<keyword evidence="2" id="KW-1185">Reference proteome</keyword>
<dbReference type="EMBL" id="CP045652">
    <property type="protein sequence ID" value="QGA26176.1"/>
    <property type="molecule type" value="Genomic_DNA"/>
</dbReference>